<dbReference type="RefSeq" id="WP_302244540.1">
    <property type="nucleotide sequence ID" value="NZ_JAULJQ010000007.1"/>
</dbReference>
<keyword evidence="2" id="KW-1133">Transmembrane helix</keyword>
<keyword evidence="4" id="KW-1185">Reference proteome</keyword>
<accession>A0ABT8T8C0</accession>
<dbReference type="Proteomes" id="UP001171111">
    <property type="component" value="Unassembled WGS sequence"/>
</dbReference>
<sequence>MLDTIEVAKLEKLYAKRQAKRLLKYLLACLFATLLLATAIFYSFDDTTKNSSIELAKNEQNKKEEQEYANAKPDEQIEDNEEDIKKAQKQALKEKARAKIKEEEAMLAEIDLSGYFNEVPESAISKEPLYRTQIEEPEYDPTNRTPAINIKSTEIQPDYNNKSSKNNITISSTPIKPSLESIEEHFKNSKDPKDALALARDYYAKKDYKNAAKWAFELNNLDKNNADGWLIFAKSKYNVGNKKDALKVLEAYLSQVSNKQEVQNLITKMQSNIPLSE</sequence>
<dbReference type="EMBL" id="JAULJQ010000007">
    <property type="protein sequence ID" value="MDO2409746.1"/>
    <property type="molecule type" value="Genomic_DNA"/>
</dbReference>
<feature type="transmembrane region" description="Helical" evidence="2">
    <location>
        <begin position="22"/>
        <end position="44"/>
    </location>
</feature>
<dbReference type="Gene3D" id="1.25.40.10">
    <property type="entry name" value="Tetratricopeptide repeat domain"/>
    <property type="match status" value="1"/>
</dbReference>
<organism evidence="3 4">
    <name type="scientific">Campylobacter magnus</name>
    <dbReference type="NCBI Taxonomy" id="3026462"/>
    <lineage>
        <taxon>Bacteria</taxon>
        <taxon>Pseudomonadati</taxon>
        <taxon>Campylobacterota</taxon>
        <taxon>Epsilonproteobacteria</taxon>
        <taxon>Campylobacterales</taxon>
        <taxon>Campylobacteraceae</taxon>
        <taxon>Campylobacter</taxon>
    </lineage>
</organism>
<evidence type="ECO:0000313" key="4">
    <source>
        <dbReference type="Proteomes" id="UP001171111"/>
    </source>
</evidence>
<evidence type="ECO:0000256" key="1">
    <source>
        <dbReference type="SAM" id="MobiDB-lite"/>
    </source>
</evidence>
<evidence type="ECO:0000256" key="2">
    <source>
        <dbReference type="SAM" id="Phobius"/>
    </source>
</evidence>
<evidence type="ECO:0000313" key="3">
    <source>
        <dbReference type="EMBL" id="MDO2409746.1"/>
    </source>
</evidence>
<dbReference type="Pfam" id="PF12895">
    <property type="entry name" value="ANAPC3"/>
    <property type="match status" value="1"/>
</dbReference>
<proteinExistence type="predicted"/>
<name>A0ABT8T8C0_9BACT</name>
<gene>
    <name evidence="3" type="ORF">Q2362_06500</name>
</gene>
<keyword evidence="2" id="KW-0812">Transmembrane</keyword>
<dbReference type="SUPFAM" id="SSF48452">
    <property type="entry name" value="TPR-like"/>
    <property type="match status" value="1"/>
</dbReference>
<feature type="compositionally biased region" description="Basic and acidic residues" evidence="1">
    <location>
        <begin position="56"/>
        <end position="66"/>
    </location>
</feature>
<dbReference type="InterPro" id="IPR011990">
    <property type="entry name" value="TPR-like_helical_dom_sf"/>
</dbReference>
<feature type="region of interest" description="Disordered" evidence="1">
    <location>
        <begin position="55"/>
        <end position="80"/>
    </location>
</feature>
<reference evidence="3 4" key="1">
    <citation type="submission" date="2023-06" db="EMBL/GenBank/DDBJ databases">
        <title>Campylobacter magnum sp. nov., isolated from cecal contents of domestic pigs (Sus scrofa domesticus).</title>
        <authorList>
            <person name="Papic B."/>
            <person name="Gruntar I."/>
        </authorList>
    </citation>
    <scope>NUCLEOTIDE SEQUENCE [LARGE SCALE GENOMIC DNA]</scope>
    <source>
        <strain evidence="4">34484-21</strain>
    </source>
</reference>
<comment type="caution">
    <text evidence="3">The sequence shown here is derived from an EMBL/GenBank/DDBJ whole genome shotgun (WGS) entry which is preliminary data.</text>
</comment>
<protein>
    <submittedName>
        <fullName evidence="3">CDC27 family protein</fullName>
    </submittedName>
</protein>
<keyword evidence="2" id="KW-0472">Membrane</keyword>